<evidence type="ECO:0000256" key="1">
    <source>
        <dbReference type="ARBA" id="ARBA00007768"/>
    </source>
</evidence>
<dbReference type="Pfam" id="PF03932">
    <property type="entry name" value="CutC"/>
    <property type="match status" value="1"/>
</dbReference>
<evidence type="ECO:0000313" key="4">
    <source>
        <dbReference type="Proteomes" id="UP001595478"/>
    </source>
</evidence>
<dbReference type="EMBL" id="JBHRSW010000005">
    <property type="protein sequence ID" value="MFC3120611.1"/>
    <property type="molecule type" value="Genomic_DNA"/>
</dbReference>
<organism evidence="3 4">
    <name type="scientific">Agaribacter flavus</name>
    <dbReference type="NCBI Taxonomy" id="1902781"/>
    <lineage>
        <taxon>Bacteria</taxon>
        <taxon>Pseudomonadati</taxon>
        <taxon>Pseudomonadota</taxon>
        <taxon>Gammaproteobacteria</taxon>
        <taxon>Alteromonadales</taxon>
        <taxon>Alteromonadaceae</taxon>
        <taxon>Agaribacter</taxon>
    </lineage>
</organism>
<keyword evidence="4" id="KW-1185">Reference proteome</keyword>
<comment type="caution">
    <text evidence="3">The sequence shown here is derived from an EMBL/GenBank/DDBJ whole genome shotgun (WGS) entry which is preliminary data.</text>
</comment>
<evidence type="ECO:0000313" key="3">
    <source>
        <dbReference type="EMBL" id="MFC3120611.1"/>
    </source>
</evidence>
<dbReference type="InterPro" id="IPR036822">
    <property type="entry name" value="CutC-like_dom_sf"/>
</dbReference>
<dbReference type="PANTHER" id="PTHR12598:SF0">
    <property type="entry name" value="COPPER HOMEOSTASIS PROTEIN CUTC HOMOLOG"/>
    <property type="match status" value="1"/>
</dbReference>
<reference evidence="4" key="1">
    <citation type="journal article" date="2019" name="Int. J. Syst. Evol. Microbiol.">
        <title>The Global Catalogue of Microorganisms (GCM) 10K type strain sequencing project: providing services to taxonomists for standard genome sequencing and annotation.</title>
        <authorList>
            <consortium name="The Broad Institute Genomics Platform"/>
            <consortium name="The Broad Institute Genome Sequencing Center for Infectious Disease"/>
            <person name="Wu L."/>
            <person name="Ma J."/>
        </authorList>
    </citation>
    <scope>NUCLEOTIDE SEQUENCE [LARGE SCALE GENOMIC DNA]</scope>
    <source>
        <strain evidence="4">KCTC 52473</strain>
    </source>
</reference>
<protein>
    <recommendedName>
        <fullName evidence="2">Copper homeostasis protein cutC homolog</fullName>
    </recommendedName>
</protein>
<dbReference type="Proteomes" id="UP001595478">
    <property type="component" value="Unassembled WGS sequence"/>
</dbReference>
<dbReference type="Gene3D" id="3.20.20.380">
    <property type="entry name" value="Copper homeostasis (CutC) domain"/>
    <property type="match status" value="1"/>
</dbReference>
<evidence type="ECO:0000256" key="2">
    <source>
        <dbReference type="ARBA" id="ARBA00019014"/>
    </source>
</evidence>
<dbReference type="PANTHER" id="PTHR12598">
    <property type="entry name" value="COPPER HOMEOSTASIS PROTEIN CUTC"/>
    <property type="match status" value="1"/>
</dbReference>
<dbReference type="RefSeq" id="WP_376918746.1">
    <property type="nucleotide sequence ID" value="NZ_JBHRSW010000005.1"/>
</dbReference>
<sequence length="250" mass="27944">MRNVEICLETQNQMLCLENLDKLIDCGVKRVELCDNMVEDGLTPSMKTVEAACNYVDKRRFFSFEKPELVVMIRLHNADFTVTQAQLSQMRSQIRDASNAGAEGVVFGILNRSNNVDRTAMMSLCKEAIDCNLNISFHRAFDALDDGDNDISTLLEMGVKRLLSSGTPWQSKQNATIGLYNLNRILKKLPKNRQLIVGGGVNVNNASIIESNLIKSATHTKQLWLHAYSGVLSDNKVCPKLTRQLVNNPL</sequence>
<name>A0ABV7FQ87_9ALTE</name>
<dbReference type="InterPro" id="IPR005627">
    <property type="entry name" value="CutC-like"/>
</dbReference>
<gene>
    <name evidence="3" type="ORF">ACFOHL_03160</name>
</gene>
<proteinExistence type="inferred from homology"/>
<dbReference type="SUPFAM" id="SSF110395">
    <property type="entry name" value="CutC-like"/>
    <property type="match status" value="1"/>
</dbReference>
<comment type="similarity">
    <text evidence="1">Belongs to the CutC family.</text>
</comment>
<accession>A0ABV7FQ87</accession>